<dbReference type="SUPFAM" id="SSF56925">
    <property type="entry name" value="OMPA-like"/>
    <property type="match status" value="1"/>
</dbReference>
<dbReference type="Proteomes" id="UP000193978">
    <property type="component" value="Chromosome"/>
</dbReference>
<keyword evidence="2" id="KW-0732">Signal</keyword>
<name>A0A1W6MVE9_9HYPH</name>
<evidence type="ECO:0008006" key="5">
    <source>
        <dbReference type="Google" id="ProtNLM"/>
    </source>
</evidence>
<reference evidence="3 4" key="1">
    <citation type="submission" date="2017-02" db="EMBL/GenBank/DDBJ databases">
        <authorList>
            <person name="Peterson S.W."/>
        </authorList>
    </citation>
    <scope>NUCLEOTIDE SEQUENCE [LARGE SCALE GENOMIC DNA]</scope>
    <source>
        <strain evidence="3 4">S285</strain>
    </source>
</reference>
<dbReference type="KEGG" id="mbry:B1812_10675"/>
<dbReference type="STRING" id="655015.B1812_10675"/>
<proteinExistence type="inferred from homology"/>
<feature type="signal peptide" evidence="2">
    <location>
        <begin position="1"/>
        <end position="21"/>
    </location>
</feature>
<sequence length="279" mass="30195">MRNYPSLVALLAALPFSPALAADFREPSPPSELAATRNWEGFYVGGFVGGASGGRLNTTEPIRLDNFNFWFRPFSSPYGYGLDASPIGGATIGYNLQLPQIPLVLGVEGEYGYLGEYGSGRDVNQLSYSALIGDVVSEGSRHRTSIGSHYGYGLVGGRIGYAVENVLIYAKAAALFTTIDTSYFAVKKEDVISPLPHLSTSSSVNQLTFAVGGGVEYALPLRGWENVSLKIEYLYFAIDNTQSSYGYCSCNFRWTNSDTVSGVHTAKFGVNYKFSGLRL</sequence>
<dbReference type="Gene3D" id="2.40.160.20">
    <property type="match status" value="1"/>
</dbReference>
<dbReference type="OrthoDB" id="9815357at2"/>
<dbReference type="InterPro" id="IPR011250">
    <property type="entry name" value="OMP/PagP_B-barrel"/>
</dbReference>
<dbReference type="InterPro" id="IPR051692">
    <property type="entry name" value="OMP-like"/>
</dbReference>
<dbReference type="PANTHER" id="PTHR34001">
    <property type="entry name" value="BLL7405 PROTEIN"/>
    <property type="match status" value="1"/>
</dbReference>
<gene>
    <name evidence="3" type="ORF">B1812_10675</name>
</gene>
<keyword evidence="4" id="KW-1185">Reference proteome</keyword>
<evidence type="ECO:0000313" key="3">
    <source>
        <dbReference type="EMBL" id="ARN81459.1"/>
    </source>
</evidence>
<feature type="chain" id="PRO_5012642242" description="Outer membrane protein beta-barrel domain-containing protein" evidence="2">
    <location>
        <begin position="22"/>
        <end position="279"/>
    </location>
</feature>
<accession>A0A1W6MVE9</accession>
<dbReference type="RefSeq" id="WP_085771568.1">
    <property type="nucleotide sequence ID" value="NZ_AP027149.1"/>
</dbReference>
<evidence type="ECO:0000313" key="4">
    <source>
        <dbReference type="Proteomes" id="UP000193978"/>
    </source>
</evidence>
<evidence type="ECO:0000256" key="1">
    <source>
        <dbReference type="ARBA" id="ARBA00038306"/>
    </source>
</evidence>
<dbReference type="PANTHER" id="PTHR34001:SF3">
    <property type="entry name" value="BLL7405 PROTEIN"/>
    <property type="match status" value="1"/>
</dbReference>
<comment type="similarity">
    <text evidence="1">Belongs to the Omp25/RopB family.</text>
</comment>
<evidence type="ECO:0000256" key="2">
    <source>
        <dbReference type="SAM" id="SignalP"/>
    </source>
</evidence>
<protein>
    <recommendedName>
        <fullName evidence="5">Outer membrane protein beta-barrel domain-containing protein</fullName>
    </recommendedName>
</protein>
<dbReference type="EMBL" id="CP019948">
    <property type="protein sequence ID" value="ARN81459.1"/>
    <property type="molecule type" value="Genomic_DNA"/>
</dbReference>
<dbReference type="AlphaFoldDB" id="A0A1W6MVE9"/>
<organism evidence="3 4">
    <name type="scientific">Methylocystis bryophila</name>
    <dbReference type="NCBI Taxonomy" id="655015"/>
    <lineage>
        <taxon>Bacteria</taxon>
        <taxon>Pseudomonadati</taxon>
        <taxon>Pseudomonadota</taxon>
        <taxon>Alphaproteobacteria</taxon>
        <taxon>Hyphomicrobiales</taxon>
        <taxon>Methylocystaceae</taxon>
        <taxon>Methylocystis</taxon>
    </lineage>
</organism>